<accession>A0ABY7DJP3</accession>
<organism evidence="2 3">
    <name type="scientific">Mya arenaria</name>
    <name type="common">Soft-shell clam</name>
    <dbReference type="NCBI Taxonomy" id="6604"/>
    <lineage>
        <taxon>Eukaryota</taxon>
        <taxon>Metazoa</taxon>
        <taxon>Spiralia</taxon>
        <taxon>Lophotrochozoa</taxon>
        <taxon>Mollusca</taxon>
        <taxon>Bivalvia</taxon>
        <taxon>Autobranchia</taxon>
        <taxon>Heteroconchia</taxon>
        <taxon>Euheterodonta</taxon>
        <taxon>Imparidentia</taxon>
        <taxon>Neoheterodontei</taxon>
        <taxon>Myida</taxon>
        <taxon>Myoidea</taxon>
        <taxon>Myidae</taxon>
        <taxon>Mya</taxon>
    </lineage>
</organism>
<feature type="compositionally biased region" description="Basic and acidic residues" evidence="1">
    <location>
        <begin position="85"/>
        <end position="99"/>
    </location>
</feature>
<name>A0ABY7DJP3_MYAAR</name>
<sequence>MTRTKQWTTPSSVLSEYTTTLTTSRHTPRFSRSTLRAGHMSVAGTKKNLLVSTDKMSANPMRTLSRRTTKVSIETNRKLPSGKTEGPERPSRELTRLSHLDLTVPARRKDGSRRQRRDINRAPTREKPEGDSIFDSDDEETIIKSEEEWLENRYSNRGKKVYKYLCKKLRRLPVTSIIKQLGGTNELYANDDTSKKPKTLEKLCLDGNRIITRQIHYVIDIAQAHKPLTDLQNASIQELVLRGNKLEQSGSRFGEALGTFAMFCFKTIGEII</sequence>
<proteinExistence type="predicted"/>
<evidence type="ECO:0000313" key="2">
    <source>
        <dbReference type="EMBL" id="WAQ97932.1"/>
    </source>
</evidence>
<dbReference type="Proteomes" id="UP001164746">
    <property type="component" value="Chromosome 3"/>
</dbReference>
<reference evidence="2" key="1">
    <citation type="submission" date="2022-11" db="EMBL/GenBank/DDBJ databases">
        <title>Centuries of genome instability and evolution in soft-shell clam transmissible cancer (bioRxiv).</title>
        <authorList>
            <person name="Hart S.F.M."/>
            <person name="Yonemitsu M.A."/>
            <person name="Giersch R.M."/>
            <person name="Beal B.F."/>
            <person name="Arriagada G."/>
            <person name="Davis B.W."/>
            <person name="Ostrander E.A."/>
            <person name="Goff S.P."/>
            <person name="Metzger M.J."/>
        </authorList>
    </citation>
    <scope>NUCLEOTIDE SEQUENCE</scope>
    <source>
        <strain evidence="2">MELC-2E11</strain>
        <tissue evidence="2">Siphon/mantle</tissue>
    </source>
</reference>
<evidence type="ECO:0000313" key="3">
    <source>
        <dbReference type="Proteomes" id="UP001164746"/>
    </source>
</evidence>
<keyword evidence="3" id="KW-1185">Reference proteome</keyword>
<dbReference type="EMBL" id="CP111014">
    <property type="protein sequence ID" value="WAQ97932.1"/>
    <property type="molecule type" value="Genomic_DNA"/>
</dbReference>
<evidence type="ECO:0000256" key="1">
    <source>
        <dbReference type="SAM" id="MobiDB-lite"/>
    </source>
</evidence>
<gene>
    <name evidence="2" type="ORF">MAR_022305</name>
</gene>
<feature type="region of interest" description="Disordered" evidence="1">
    <location>
        <begin position="58"/>
        <end position="136"/>
    </location>
</feature>
<protein>
    <submittedName>
        <fullName evidence="2">Uncharacterized protein</fullName>
    </submittedName>
</protein>
<feature type="compositionally biased region" description="Basic and acidic residues" evidence="1">
    <location>
        <begin position="107"/>
        <end position="130"/>
    </location>
</feature>